<evidence type="ECO:0000313" key="11">
    <source>
        <dbReference type="Proteomes" id="UP000832011"/>
    </source>
</evidence>
<evidence type="ECO:0000256" key="3">
    <source>
        <dbReference type="ARBA" id="ARBA00023235"/>
    </source>
</evidence>
<accession>A0ABY4E7H4</accession>
<evidence type="ECO:0000259" key="8">
    <source>
        <dbReference type="Pfam" id="PF00849"/>
    </source>
</evidence>
<evidence type="ECO:0000256" key="1">
    <source>
        <dbReference type="ARBA" id="ARBA00008348"/>
    </source>
</evidence>
<dbReference type="SUPFAM" id="SSF55174">
    <property type="entry name" value="Alpha-L RNA-binding motif"/>
    <property type="match status" value="1"/>
</dbReference>
<dbReference type="Proteomes" id="UP000832011">
    <property type="component" value="Chromosome"/>
</dbReference>
<dbReference type="InterPro" id="IPR020094">
    <property type="entry name" value="TruA/RsuA/RluB/E/F_N"/>
</dbReference>
<dbReference type="CDD" id="cd02553">
    <property type="entry name" value="PseudoU_synth_RsuA"/>
    <property type="match status" value="1"/>
</dbReference>
<keyword evidence="3 7" id="KW-0413">Isomerase</keyword>
<dbReference type="Gene3D" id="3.30.70.580">
    <property type="entry name" value="Pseudouridine synthase I, catalytic domain, N-terminal subdomain"/>
    <property type="match status" value="1"/>
</dbReference>
<dbReference type="PANTHER" id="PTHR47683">
    <property type="entry name" value="PSEUDOURIDINE SYNTHASE FAMILY PROTEIN-RELATED"/>
    <property type="match status" value="1"/>
</dbReference>
<dbReference type="InterPro" id="IPR020103">
    <property type="entry name" value="PsdUridine_synth_cat_dom_sf"/>
</dbReference>
<feature type="domain" description="Pseudouridine synthase RsuA/RluA-like" evidence="8">
    <location>
        <begin position="65"/>
        <end position="196"/>
    </location>
</feature>
<dbReference type="Gene3D" id="3.30.70.1560">
    <property type="entry name" value="Alpha-L RNA-binding motif"/>
    <property type="match status" value="1"/>
</dbReference>
<dbReference type="Pfam" id="PF01479">
    <property type="entry name" value="S4"/>
    <property type="match status" value="1"/>
</dbReference>
<comment type="catalytic activity">
    <reaction evidence="4">
        <text>uridine(516) in 16S rRNA = pseudouridine(516) in 16S rRNA</text>
        <dbReference type="Rhea" id="RHEA:38867"/>
        <dbReference type="Rhea" id="RHEA-COMP:10089"/>
        <dbReference type="Rhea" id="RHEA-COMP:10090"/>
        <dbReference type="ChEBI" id="CHEBI:65314"/>
        <dbReference type="ChEBI" id="CHEBI:65315"/>
        <dbReference type="EC" id="5.4.99.19"/>
    </reaction>
</comment>
<dbReference type="Gene3D" id="3.10.290.10">
    <property type="entry name" value="RNA-binding S4 domain"/>
    <property type="match status" value="1"/>
</dbReference>
<evidence type="ECO:0000256" key="7">
    <source>
        <dbReference type="RuleBase" id="RU003887"/>
    </source>
</evidence>
<dbReference type="EMBL" id="CP091511">
    <property type="protein sequence ID" value="UOO90363.1"/>
    <property type="molecule type" value="Genomic_DNA"/>
</dbReference>
<keyword evidence="11" id="KW-1185">Reference proteome</keyword>
<dbReference type="InterPro" id="IPR002942">
    <property type="entry name" value="S4_RNA-bd"/>
</dbReference>
<dbReference type="RefSeq" id="WP_058355756.1">
    <property type="nucleotide sequence ID" value="NZ_CABKVG010000008.1"/>
</dbReference>
<comment type="similarity">
    <text evidence="1 7">Belongs to the pseudouridine synthase RsuA family.</text>
</comment>
<evidence type="ECO:0000256" key="6">
    <source>
        <dbReference type="PROSITE-ProRule" id="PRU00182"/>
    </source>
</evidence>
<reference evidence="10 11" key="1">
    <citation type="journal article" date="2022" name="Res Sq">
        <title>Evolution of multicellular longitudinally dividing oral cavity symbionts (Neisseriaceae).</title>
        <authorList>
            <person name="Nyongesa S."/>
            <person name="Weber P."/>
            <person name="Bernet E."/>
            <person name="Pullido F."/>
            <person name="Nieckarz M."/>
            <person name="Delaby M."/>
            <person name="Nieves C."/>
            <person name="Viehboeck T."/>
            <person name="Krause N."/>
            <person name="Rivera-Millot A."/>
            <person name="Nakamura A."/>
            <person name="Vischer N."/>
            <person name="VanNieuwenhze M."/>
            <person name="Brun Y."/>
            <person name="Cava F."/>
            <person name="Bulgheresi S."/>
            <person name="Veyrier F."/>
        </authorList>
    </citation>
    <scope>NUCLEOTIDE SEQUENCE [LARGE SCALE GENOMIC DNA]</scope>
    <source>
        <strain evidence="10 11">SN4</strain>
    </source>
</reference>
<evidence type="ECO:0000313" key="10">
    <source>
        <dbReference type="EMBL" id="UOO90363.1"/>
    </source>
</evidence>
<dbReference type="InterPro" id="IPR000748">
    <property type="entry name" value="PsdUridine_synth_RsuA/RluB/E/F"/>
</dbReference>
<dbReference type="InterPro" id="IPR036986">
    <property type="entry name" value="S4_RNA-bd_sf"/>
</dbReference>
<protein>
    <recommendedName>
        <fullName evidence="7">Pseudouridine synthase</fullName>
        <ecNumber evidence="7">5.4.99.-</ecNumber>
    </recommendedName>
</protein>
<evidence type="ECO:0000256" key="5">
    <source>
        <dbReference type="ARBA" id="ARBA00037590"/>
    </source>
</evidence>
<proteinExistence type="inferred from homology"/>
<dbReference type="PANTHER" id="PTHR47683:SF4">
    <property type="entry name" value="PSEUDOURIDINE SYNTHASE"/>
    <property type="match status" value="1"/>
</dbReference>
<dbReference type="SUPFAM" id="SSF55120">
    <property type="entry name" value="Pseudouridine synthase"/>
    <property type="match status" value="1"/>
</dbReference>
<feature type="domain" description="RNA-binding S4" evidence="9">
    <location>
        <begin position="4"/>
        <end position="43"/>
    </location>
</feature>
<keyword evidence="2 6" id="KW-0694">RNA-binding</keyword>
<evidence type="ECO:0000256" key="2">
    <source>
        <dbReference type="ARBA" id="ARBA00022884"/>
    </source>
</evidence>
<dbReference type="InterPro" id="IPR018496">
    <property type="entry name" value="PsdUridine_synth_RsuA/RluB_CS"/>
</dbReference>
<evidence type="ECO:0000259" key="9">
    <source>
        <dbReference type="Pfam" id="PF01479"/>
    </source>
</evidence>
<dbReference type="PROSITE" id="PS50889">
    <property type="entry name" value="S4"/>
    <property type="match status" value="1"/>
</dbReference>
<name>A0ABY4E7H4_9NEIS</name>
<dbReference type="NCBIfam" id="TIGR00093">
    <property type="entry name" value="pseudouridine synthase"/>
    <property type="match status" value="1"/>
</dbReference>
<dbReference type="InterPro" id="IPR042092">
    <property type="entry name" value="PsdUridine_s_RsuA/RluB/E/F_cat"/>
</dbReference>
<dbReference type="EC" id="5.4.99.-" evidence="7"/>
<dbReference type="InterPro" id="IPR006145">
    <property type="entry name" value="PsdUridine_synth_RsuA/RluA"/>
</dbReference>
<sequence length="234" mass="26368">MNIIKYLQAQGLGSRKQCQNWVKGGWIRIDGEVVDNTKAEVDLNGRRVLQLDEDTIPTVDLPYFYILLNKAADTETSHKPQQYPSVFSLLPNNFRDIDIQAVGRLDADTTGAIILTNDGQFNHRVTSPKHHVAKIYRVTLKHAAEQSLCDKLIKGVLLDDEHETIAAAAAELIDPNTLLMTLTQGKYHQVKRMIAAAGNRVEGLHRDQFHQWRVDDFAAGEWRFLDVAEVQASI</sequence>
<organism evidence="10 11">
    <name type="scientific">Vitreoscilla massiliensis</name>
    <dbReference type="NCBI Taxonomy" id="1689272"/>
    <lineage>
        <taxon>Bacteria</taxon>
        <taxon>Pseudomonadati</taxon>
        <taxon>Pseudomonadota</taxon>
        <taxon>Betaproteobacteria</taxon>
        <taxon>Neisseriales</taxon>
        <taxon>Neisseriaceae</taxon>
        <taxon>Vitreoscilla</taxon>
    </lineage>
</organism>
<evidence type="ECO:0000256" key="4">
    <source>
        <dbReference type="ARBA" id="ARBA00036749"/>
    </source>
</evidence>
<dbReference type="CDD" id="cd00165">
    <property type="entry name" value="S4"/>
    <property type="match status" value="1"/>
</dbReference>
<dbReference type="InterPro" id="IPR050343">
    <property type="entry name" value="RsuA_PseudoU_synthase"/>
</dbReference>
<gene>
    <name evidence="10" type="ORF">LVJ82_05120</name>
</gene>
<dbReference type="Pfam" id="PF00849">
    <property type="entry name" value="PseudoU_synth_2"/>
    <property type="match status" value="1"/>
</dbReference>
<comment type="function">
    <text evidence="5">Responsible for synthesis of pseudouridine from uracil-516 in 16S ribosomal RNA.</text>
</comment>
<dbReference type="PROSITE" id="PS01149">
    <property type="entry name" value="PSI_RSU"/>
    <property type="match status" value="1"/>
</dbReference>